<dbReference type="EMBL" id="CM011688">
    <property type="protein sequence ID" value="TMS09302.1"/>
    <property type="molecule type" value="Genomic_DNA"/>
</dbReference>
<reference evidence="1" key="1">
    <citation type="submission" date="2018-11" db="EMBL/GenBank/DDBJ databases">
        <title>The sequence and de novo assembly of Larimichthys crocea genome using PacBio and Hi-C technologies.</title>
        <authorList>
            <person name="Xu P."/>
            <person name="Chen B."/>
            <person name="Zhou Z."/>
            <person name="Ke Q."/>
            <person name="Wu Y."/>
            <person name="Bai H."/>
            <person name="Pu F."/>
        </authorList>
    </citation>
    <scope>NUCLEOTIDE SEQUENCE</scope>
    <source>
        <tissue evidence="1">Muscle</tissue>
    </source>
</reference>
<proteinExistence type="predicted"/>
<sequence length="1330" mass="148517">MDPSRPMNEWQIHNVQDSVITTIQNLVTSETYTIQVLAFTSVGDGPFSDPVHVKVMPGVPGQPGKFKVGRVTDTSIELTWEPAYTKEGIVNYELLYKPVKFGSLEKLTFGPRNSYTVEEPSASPEGVSCESASSTSLRVSWKPPPMEGQNGELAGYVLRYQRVSGAGGGGQGQEVRGLPISAQQGQTVLEGLEKWSWYNITMAASTAGGTGPSSPAALCRTDEDVPRAAPRHVDVQPLNSSALRVTWRSVLPRLRQGQIRGYQVHFSRAESGESRNLPRIKDLLLDESQELILAGLKAETLYSVSVAAYTTKGDGAHSKAKLVQTLGIARGPQVEIQGYRLQFGLKNTSLDTTVDFTNREKNFTVRNLSPGSSYVFVLSAKNRVGYGDVVQQEITVPMFPPLGYPKITDFVNATCCSLQFSWLPPAPEECDGDITAYTIAYKEAAVPKPSADPGPSAIPAPTAPPWLITLPASESSYTILGLNHSTAYEVWLRAHNKAGPGPFSPPLVEYNRQKMEVDARPRKVVIPNLQPDTSYDFKITAPEGNMGGLRHRISAKTSPPVTIRRPEIDHARDTETTVTIILPSLETRTPVKNVYVVVVPLRRARGSVRHLKNPDEMDLEELLKDISQRQKDSRQQKQVDLRRAYITARFTPATLPAFFTLGDQLDYGGFENRALDPGQEYVFFILAELNSTTGKMYVASSYTDPVIAPDSDPQPLDAGDGLIWVVGPVLAVVFIICIVIAILLYKNKPDSKRKDSEPGTKSLLSNAEMMAHHPTDPVEMRRINFQTPGMMSHPPIPISELAEHIELLKANDNLRLSQEYESIDPSQQFTWEQSNLEVNKPKNRYANVIAYDHTRVVLVPIEAGILGSDYINANYIDGYRKQNAYIATQGPLAETFGDFWRMVWEQRAASVVMMTRLEEKSRIKCDQYWPSRGTETYGMIQVTLLDTMELATFCVRTLSLHKSGSSERREVRQFQFTAWPDHGVPEYPTPFLNFLRRVKACNPPDAGPIIAHCSAGVGRTGCFIVIDAMLERIRHERTVDIYGHVTLMRSQRNYMVQTEDQYSFIHEALLEAVACGNTEVAARSLYSYMQKLSKVESGEHVTGMELEFKRLANTKAHTSRFVTANLPCNKFKNRLVNIMPYETTRVCLQPIRGLEGSDYINASYIDGYRRSVTSIGLLSASARYQYFVVDPMAEYNMPQYILREFKVTDARDGQSRTVRQFQFTDWPEQGVPKSGEGFIDFIGQVHKTKEQFGQDGPISVHCSAGVGRTGVFITLSIVLERMRYEGAVDIFQTVKMLRTQRPAMVQTEDEYQFCYQAALEYLGSFDHYAT</sequence>
<comment type="caution">
    <text evidence="1">The sequence shown here is derived from an EMBL/GenBank/DDBJ whole genome shotgun (WGS) entry which is preliminary data.</text>
</comment>
<organism evidence="1 2">
    <name type="scientific">Larimichthys crocea</name>
    <name type="common">Large yellow croaker</name>
    <name type="synonym">Pseudosciaena crocea</name>
    <dbReference type="NCBI Taxonomy" id="215358"/>
    <lineage>
        <taxon>Eukaryota</taxon>
        <taxon>Metazoa</taxon>
        <taxon>Chordata</taxon>
        <taxon>Craniata</taxon>
        <taxon>Vertebrata</taxon>
        <taxon>Euteleostomi</taxon>
        <taxon>Actinopterygii</taxon>
        <taxon>Neopterygii</taxon>
        <taxon>Teleostei</taxon>
        <taxon>Neoteleostei</taxon>
        <taxon>Acanthomorphata</taxon>
        <taxon>Eupercaria</taxon>
        <taxon>Sciaenidae</taxon>
        <taxon>Larimichthys</taxon>
    </lineage>
</organism>
<keyword evidence="2" id="KW-1185">Reference proteome</keyword>
<protein>
    <submittedName>
        <fullName evidence="1">Uncharacterized protein</fullName>
    </submittedName>
</protein>
<dbReference type="Proteomes" id="UP000793456">
    <property type="component" value="Chromosome XV"/>
</dbReference>
<gene>
    <name evidence="1" type="ORF">E3U43_001961</name>
</gene>
<evidence type="ECO:0000313" key="1">
    <source>
        <dbReference type="EMBL" id="TMS09302.1"/>
    </source>
</evidence>
<accession>A0ACD3QQG2</accession>
<evidence type="ECO:0000313" key="2">
    <source>
        <dbReference type="Proteomes" id="UP000793456"/>
    </source>
</evidence>
<name>A0ACD3QQG2_LARCR</name>